<evidence type="ECO:0000313" key="3">
    <source>
        <dbReference type="Proteomes" id="UP000073601"/>
    </source>
</evidence>
<dbReference type="AlphaFoldDB" id="A0A128F1Z1"/>
<evidence type="ECO:0000259" key="1">
    <source>
        <dbReference type="Pfam" id="PF07883"/>
    </source>
</evidence>
<dbReference type="RefSeq" id="WP_062707625.1">
    <property type="nucleotide sequence ID" value="NZ_CAWRCI010000011.1"/>
</dbReference>
<dbReference type="InterPro" id="IPR011051">
    <property type="entry name" value="RmlC_Cupin_sf"/>
</dbReference>
<dbReference type="InterPro" id="IPR013096">
    <property type="entry name" value="Cupin_2"/>
</dbReference>
<dbReference type="Gene3D" id="2.60.120.10">
    <property type="entry name" value="Jelly Rolls"/>
    <property type="match status" value="1"/>
</dbReference>
<dbReference type="EMBL" id="FIZY01000011">
    <property type="protein sequence ID" value="CZF80803.1"/>
    <property type="molecule type" value="Genomic_DNA"/>
</dbReference>
<dbReference type="SUPFAM" id="SSF51182">
    <property type="entry name" value="RmlC-like cupins"/>
    <property type="match status" value="1"/>
</dbReference>
<dbReference type="InterPro" id="IPR014710">
    <property type="entry name" value="RmlC-like_jellyroll"/>
</dbReference>
<dbReference type="OrthoDB" id="512358at2"/>
<dbReference type="Proteomes" id="UP000073601">
    <property type="component" value="Unassembled WGS sequence"/>
</dbReference>
<gene>
    <name evidence="2" type="primary">mtnD</name>
    <name evidence="2" type="ORF">GMA8713_01605</name>
</gene>
<dbReference type="GO" id="GO:0010308">
    <property type="term" value="F:acireductone dioxygenase (Ni2+-requiring) activity"/>
    <property type="evidence" value="ECO:0007669"/>
    <property type="project" value="UniProtKB-EC"/>
</dbReference>
<evidence type="ECO:0000313" key="2">
    <source>
        <dbReference type="EMBL" id="CZF80803.1"/>
    </source>
</evidence>
<reference evidence="3" key="1">
    <citation type="submission" date="2016-02" db="EMBL/GenBank/DDBJ databases">
        <authorList>
            <person name="Rodrigo-Torres Lidia"/>
            <person name="Arahal R.David."/>
        </authorList>
    </citation>
    <scope>NUCLEOTIDE SEQUENCE [LARGE SCALE GENOMIC DNA]</scope>
    <source>
        <strain evidence="3">CECT 8713</strain>
    </source>
</reference>
<dbReference type="Pfam" id="PF07883">
    <property type="entry name" value="Cupin_2"/>
    <property type="match status" value="1"/>
</dbReference>
<keyword evidence="2" id="KW-0560">Oxidoreductase</keyword>
<name>A0A128F1Z1_9GAMM</name>
<sequence length="129" mass="14414">MKGSRVNLKDAFEKVTFLEDRTPEHSLSGEGEDAFATLADYRDGGVFIAHYEGKSEWERHPADELVHVLEGQTTIFLLKGEEETPISLSAGELVVVPENVWHRFDTPSGVKVITVTPQPTEHSIERPDN</sequence>
<keyword evidence="2" id="KW-0223">Dioxygenase</keyword>
<dbReference type="EC" id="1.13.11.53" evidence="2"/>
<organism evidence="2 3">
    <name type="scientific">Grimontia marina</name>
    <dbReference type="NCBI Taxonomy" id="646534"/>
    <lineage>
        <taxon>Bacteria</taxon>
        <taxon>Pseudomonadati</taxon>
        <taxon>Pseudomonadota</taxon>
        <taxon>Gammaproteobacteria</taxon>
        <taxon>Vibrionales</taxon>
        <taxon>Vibrionaceae</taxon>
        <taxon>Grimontia</taxon>
    </lineage>
</organism>
<proteinExistence type="predicted"/>
<keyword evidence="3" id="KW-1185">Reference proteome</keyword>
<feature type="domain" description="Cupin type-2" evidence="1">
    <location>
        <begin position="53"/>
        <end position="113"/>
    </location>
</feature>
<accession>A0A128F1Z1</accession>
<protein>
    <submittedName>
        <fullName evidence="2">Acireductone dioxygenase</fullName>
        <ecNumber evidence="2">1.13.11.53</ecNumber>
    </submittedName>
</protein>